<dbReference type="InterPro" id="IPR044016">
    <property type="entry name" value="Big_13"/>
</dbReference>
<dbReference type="PANTHER" id="PTHR19325:SF575">
    <property type="entry name" value="LOCOMOTION-RELATED PROTEIN HIKARU GENKI"/>
    <property type="match status" value="1"/>
</dbReference>
<dbReference type="RefSeq" id="WP_064517330.1">
    <property type="nucleotide sequence ID" value="NZ_CP010029.1"/>
</dbReference>
<dbReference type="Pfam" id="PF22783">
    <property type="entry name" value="BapA_N"/>
    <property type="match status" value="1"/>
</dbReference>
<dbReference type="Proteomes" id="UP000266744">
    <property type="component" value="Chromosome"/>
</dbReference>
<dbReference type="InterPro" id="IPR013783">
    <property type="entry name" value="Ig-like_fold"/>
</dbReference>
<name>A0ABM6BQ15_YERET</name>
<sequence>MANTAAGSVDIISRLNGKQITHVASGNQIVVLNEPSVVRIHAATDSVVRYERQGNDLILHMKDGSTVRYQHFFKADAEGHYSELVFDDGLHQPVYAVFPPTLLAAGGETVALVPEFAAIDGLSSLVLSDGIASNAVLAGVLGFLAIGAGIGIAAGSSSGGGSGGGNPNTPTLTVNPLTGDNRLNANETHASQVLSGETTFIAAGQTVTLILNGVTYTTTVGADGKWSFNLPASVLEGLQDGRYSVIVKVTTPGGQTLEKDFTLEVDTVAPALTVSPLAGDGILEGAELTQPLVVNGTASAGDAGQTVTVGFNGQTYTTTVGSDGSWSVTIPPSALTGISVGSHPVTVTVSDAAGNTTTVTQPLTVAGNASLTIGDFAVNNILDGAEQQLNQTISGSTKGITTGQTVTVTLNGKTYTATVDTNGNWNLSVPAADLALLMNGTSTIHASVNDPEGRQVTGSHDFMVNNNFSAIAISPVSGDGLINATEAQSDMTVSGSTSNVAAGTQLTLTLNGKTYTATVGLNGSWSAQIPAADLALLADGNITLTVSGTDAAGNPVSGSQQLGIYIHDLPSASLTLPFGDGSLNGVDVQGNQTLSGSTGVSGAGQTVSVTIGGMTYPAVVAADGSWSVSIPTSTLQGLGQGPQPISVTVSDIAGNTNTQVTPVLVDTFAPTITLSPIAGDGTINAAEAALPVAISGTSSEAGSTITVSFNGGSYIGVVQNDGTWSVNIPASAFVGLPDGPALVSVTVTDVAGNTTTVNKTVIMDAAPANLPTLDIHNFAGDNVLDGAEQKVNQTISGSTTHIEAGQVVTITLNGKTYTATVDGVGNWSTQVPAADLALLANGTTTINAQVGDVSGNLAFKSEIIDVDSTKGGLAINTIAGDNLLNIQEASASINITGTSANVAVGTLLQVTIGGVPYFTTVQAGGVWSVTIPSVSLFVLPDGSTPVTVSGVDLGGNPVSSTLDLGVFIHNPPNISVDPLFIDDRLNAAEVAVNQTITGSTGITGPGQTVAVTFGGVTYQGNVAVDGSWSITLPSAALQALGQGLLPFSIIVKDIAGNEGFFATSILVDTVAPTLAVNPVADDGIINLAEATATVVISGTSSEIGAQISATLNGKTYFATVLSNGTWQFSVPPADLVGLAEGNYSLSVMVKDGVGNTTTVSQNLTIDADPANLPTLTINPFAGNNILDGAEQQVTQSISGVTTGIEAGKSVTVTLNGKSYTAIVAGDGSWSTQVPSADLVLLANGSATITASVSDAAGNPAVGSETITVNNQLAGLSINPVAGDNLINVAEAASNITVSGASTNVNVGQIVTLTLNGKTYTATIGAGGVWSAQIPAADLALLADGTMTLTASATDAGGNPVSGSVDLGIYIHNLPVVSVGPLFGDGVVNIAEAAVNQTITGSTGINGAGQKVSITVGGGTYTGIVAADGSWSVTLPSAALQGLNQGSQPLIVTVSDAAGNTNSLSTPITVDTQAPLLTLAPIAGDNIINNPEVQGVITLNGTSSELGATVFVTINGQTYTAVVQPGGNWSLSLPAGALSGLSDGNYAFTVKVTDAAGNPTTVTQNVAVDADPAHLPTLSIHVFAGNNIVDGAEQQAAQIISGVSTGLEAGRIVTITLNGKTYTAAVGSDGNWNTQIPAADLALLSNSPFTMTASATDISGNPANGSQSITVDNTASGLSISQLTGDNLINVDEALAGVTVNGTSSNVNVGQSVVITLNGKIYTATVQANGSWSTTIPTVDLGLLADGNITLFATATDAAGNSVSSSADLGIYLHSLPNPQINTPFGNGTLDASEAAVTQAITGTTGVSGLGQTVTVTISGVEYQAQVGTNGQWALNLPSSVLQGIGQGAQTIDVTATDAAGNFASHSIPIFVDTVPPTLTVGNISTDNVVNALEATAIIPISGTTSELGATVSVTINGITYTGLANGLGVWTVNIPANILNQLPDGTYPVRVSVADAAGNTTVDTQNIKLVTQGVPVPFMNTPFGDGYLNAAEAGTSQILTGSTGVSGSGQSVTVNVGGTPHLVSVDSTGNWQLVLQSSELLALPNSHVAIVVTATDSYGNSVVLNGSAVVDKLAPTLNIAPITGDNIINAAEELAPLAVTGTTDVSEAGRTVSVVLNGITYTGLVLSDGSWSVALSNSAVQALADGNYTLTVSVQDLAGNQTSVDRVITIDANPANLPTITIGAISGDNYISRAESTQDVLINGVTERVEQGRQVTVVLNGKSYFGTVQPNGSWSVTVPAADATLLPEGPLTARANVSDLANNPASDVHQVTVIASLADQPSLTVGTVAGNDIIDLQESHSPLIISGTSQRVPANQTVTVTLNSKTYTAQVQADGSWQVSVPSADVKNLPQGSNTIEASVNDAAQNPANATHPVSVDTQAPLLVVDVDTSINGVLNLADALLGLVVHGTCVGDTGLQVTVTVAGKPYQATVQNDGTWTLTIPTADLLLLGDGSLVGGMNVSVTDAAGNKSEQVVDLTVAVHQLPTLTFDPLFTDGILNHAEAAVSTTLTGVSSGLDVGTPVTLTLNGVGYLGSVTSLGVWQVNVNASVLTGLADGTLQVSVSATDPTTGNPANGSASLDVLTHNIPNVTFPTLPFGDGLISKADSDLTQLLTGQTGATGAGQTVSVNINGVDYLANVALNGTWTLSVPSLILTGLTDGSHTITVTATDRAKNVSVESVDFTSIINSMPAPTISSVSFGTELNATEALSPALLTGTVGTPGTFGNVQGVTVFINGFGYTATLPNPQDGTWSLSVPSAILKALPDGSWPIQVVTTDAAGNTGSVTGSVDVLIHGLPNPTFNLPFGDGILTYAEGALTQNLTGTTGALGAGQTVTVVIDSLAGLTFSVTANADGTWSLPLSSSVLQSLAGGNHTLSVTVTDRAGNEATITPPPFLSQQQLPLPTIDTLSFGTSLNASEAAGLIIIRGTTGLSGLGQNVSLKIDIAGVSYPGIVDSVGGWSVNIPAGALGGLLNGSHSVNVTATDSVGNSGSISTPFDSYVVLPVPTINTPIFGDYLSANESNAGVTFTGNSGTLGAGQSVKFYINGSEYTATVNPLTGFWTAPVSSPDLKLLVDGVQTMNVVVTDAGGNVVNTTQEFTSVIHNLPTITVGAYSFGSELDFSESHTNQTISGTTTHIGIGQQITVNVGSLGPLTATVGVGGIWSLTLTPVQMTAASLGASPVHVSTSYTDMAGNPSTGTDLPDFTLSLTPPAVNLTINAVAGDNVINVADNLQGLPTDLITISGTVTGANPLLQTVTVLINGVPVSVSLPITSNTWTTQVLASLFANNATTTVEATLVGIGSPASATVSVIRDTTAPTLTLADFAGDNILTIDESQSSKTISGTASLDVVGQVVTVTLGAKTYFAEVLAGGTWSVTVSPTDLQALAQGNVTLSASVKDSVGNVGGASETIVVDTVAPLILLDVGTNLLNNLGGLLSGTATGAEGKTLTITLGSNPANVINVVVGSDGKWTANIDPSNLVGLINGPLVADITVTDGVGNTADTHVTLSVALNNTLALVVDPLFNGGYLNAAGTLVSQVISGVATGAGLGAKVNLTLGGVSLEATVGSNGKWSLTIPSAQLGNLSDGLVHLDLVLTDANGNITNKVVDLNVLSHLLPSFGTTSQVFGPDGILSAAEALTTQTLSGVINNVAPGALVTVTVGSALLYTTVGAGGAWSINLLPALLGGLQDGSLQIGVSVKDVAGNIVNSALNLNVLTHNLPSITLNPIFGDGILNLADVSLGQVISGVTKNLPAGSTVNILFGSTPLSAIVGADGTFSVPVPAGLLSALTNGTVNVTANASDAAGNPTSSTGVLNVSVTLPQITLPALFGDGSLSLADTAVAQLISGTVSGVAAGTQVKVSLGGKDFFGVTAANGSFNITLQPADLKALADGNLSAIVSVTDAAGNTGTANGALNVIINNVPKLILNPIFGDGLLSLADSLLPQIISGQVVNGVVGSQVQVTVGATTLYATVGAGGIWSLPVLPGILSGLLDGTQNISVSLTDSVGNTSSASGSVKVQIHALPTLTVQPIFGDGVLSVADLLTAQTISGTSTNVAVGTQISVTLNGKTYLTTVGTGGGWSVAVPPLDLKAILTDGSISVNASLTDAVGNPATVSGLLNVISNALPSLTLDPIFGNGLLNATEAALTQTISGQTTNAVGSTVNLTVGGLHFSTTVGANGSWSIAIPPTSLSQLLDGTIGVSANLVNAAGNSAGAAVNVTVGIHNLPTLSLGTFFGTDHYLNAAEALAAQVISGTSTHAAGGTVTITLGGATLTASVNLDGTWSVPITPSVLTGLLDGTANIGVTLTDAVGNSITDNSSFTVKTHALPLLGINPVTSLLGILLNGLVVSGSSKNVSPPAQVSVTLLGQTLQGDIAPDGKWSVKFTGSILNLLNLGNLLTTLVNVAVTDEAGNHKELTVGLGVGSVLPLSLSAESEAQATSFMLTSDTDTSHTTTSDQHQTAAINGESTDTGLHTAAAANTVQAESTLVEPLAQQIDSILITDVTEGGYTIGGVTLNLADGTVLSGESLTGSVENDEFILNTMDFTHIDGGLGTDTLLLGGLHQVLDLTSLGLKVEHIEVIDLGTSGTNSIVLNLHDALTITDKPQDDLLIKGAEGSQVTLSHTEGGVWSSVSQRIVDGQTFDVYHNSSLDSSNTLGDVLVQHGLQVHLA</sequence>
<gene>
    <name evidence="5" type="ORF">PL78_16910</name>
</gene>
<dbReference type="EMBL" id="CP010029">
    <property type="protein sequence ID" value="ANI31494.1"/>
    <property type="molecule type" value="Genomic_DNA"/>
</dbReference>
<dbReference type="Pfam" id="PF13750">
    <property type="entry name" value="Big_3_3"/>
    <property type="match status" value="1"/>
</dbReference>
<dbReference type="InterPro" id="IPR022038">
    <property type="entry name" value="Ig-like_bact"/>
</dbReference>
<evidence type="ECO:0000259" key="4">
    <source>
        <dbReference type="Pfam" id="PF22783"/>
    </source>
</evidence>
<evidence type="ECO:0000259" key="2">
    <source>
        <dbReference type="Pfam" id="PF13750"/>
    </source>
</evidence>
<protein>
    <submittedName>
        <fullName evidence="5">Autotransporter adhesin</fullName>
    </submittedName>
</protein>
<dbReference type="Pfam" id="PF19077">
    <property type="entry name" value="Big_13"/>
    <property type="match status" value="8"/>
</dbReference>
<evidence type="ECO:0000259" key="3">
    <source>
        <dbReference type="Pfam" id="PF19077"/>
    </source>
</evidence>
<feature type="domain" description="Bacterial Ig-like" evidence="3">
    <location>
        <begin position="2827"/>
        <end position="2887"/>
    </location>
</feature>
<feature type="domain" description="Bacterial Ig-like" evidence="3">
    <location>
        <begin position="1710"/>
        <end position="1766"/>
    </location>
</feature>
<feature type="domain" description="Bacterial Ig-like" evidence="3">
    <location>
        <begin position="1400"/>
        <end position="1471"/>
    </location>
</feature>
<evidence type="ECO:0000313" key="6">
    <source>
        <dbReference type="Proteomes" id="UP000266744"/>
    </source>
</evidence>
<dbReference type="NCBIfam" id="NF033677">
    <property type="entry name" value="biofilm_BapA_N"/>
    <property type="match status" value="1"/>
</dbReference>
<feature type="domain" description="Bacterial Ig-like" evidence="3">
    <location>
        <begin position="205"/>
        <end position="267"/>
    </location>
</feature>
<feature type="domain" description="Bacterial Ig-like" evidence="3">
    <location>
        <begin position="1484"/>
        <end position="1568"/>
    </location>
</feature>
<reference evidence="5 6" key="1">
    <citation type="journal article" date="2016" name="Toxins">
        <title>The Draft Genome Sequence of the Yersinia entomophaga Entomopathogenic Type Strain MH96T.</title>
        <authorList>
            <person name="Hurst M.R."/>
            <person name="Beattie A."/>
            <person name="Altermann E."/>
            <person name="Moraga R.M."/>
            <person name="Harper L.A."/>
            <person name="Calder J."/>
            <person name="Laugraud A."/>
        </authorList>
    </citation>
    <scope>NUCLEOTIDE SEQUENCE [LARGE SCALE GENOMIC DNA]</scope>
    <source>
        <strain evidence="5 6">MH96</strain>
    </source>
</reference>
<dbReference type="Gene3D" id="2.60.40.10">
    <property type="entry name" value="Immunoglobulins"/>
    <property type="match status" value="42"/>
</dbReference>
<keyword evidence="6" id="KW-1185">Reference proteome</keyword>
<feature type="domain" description="Biofilm-associated protein BapA-like prefix-like" evidence="4">
    <location>
        <begin position="9"/>
        <end position="130"/>
    </location>
</feature>
<dbReference type="InterPro" id="IPR050350">
    <property type="entry name" value="Compl-Cell_Adhes-Reg"/>
</dbReference>
<dbReference type="InterPro" id="IPR048051">
    <property type="entry name" value="BapA-like_prefix-like"/>
</dbReference>
<dbReference type="PANTHER" id="PTHR19325">
    <property type="entry name" value="COMPLEMENT COMPONENT-RELATED SUSHI DOMAIN-CONTAINING"/>
    <property type="match status" value="1"/>
</dbReference>
<organism evidence="5 6">
    <name type="scientific">Yersinia entomophaga</name>
    <dbReference type="NCBI Taxonomy" id="935293"/>
    <lineage>
        <taxon>Bacteria</taxon>
        <taxon>Pseudomonadati</taxon>
        <taxon>Pseudomonadota</taxon>
        <taxon>Gammaproteobacteria</taxon>
        <taxon>Enterobacterales</taxon>
        <taxon>Yersiniaceae</taxon>
        <taxon>Yersinia</taxon>
    </lineage>
</organism>
<dbReference type="InterPro" id="IPR049826">
    <property type="entry name" value="Ig-like_ice"/>
</dbReference>
<keyword evidence="1" id="KW-0768">Sushi</keyword>
<feature type="domain" description="Bacterial Ig-like" evidence="3">
    <location>
        <begin position="296"/>
        <end position="365"/>
    </location>
</feature>
<accession>A0ABM6BQ15</accession>
<feature type="domain" description="Bacterial Ig-like" evidence="3">
    <location>
        <begin position="1082"/>
        <end position="1166"/>
    </location>
</feature>
<feature type="domain" description="Bacterial Ig-like" evidence="3">
    <location>
        <begin position="2105"/>
        <end position="2171"/>
    </location>
</feature>
<feature type="domain" description="Ig-like" evidence="2">
    <location>
        <begin position="1844"/>
        <end position="1967"/>
    </location>
</feature>
<dbReference type="NCBIfam" id="NF033510">
    <property type="entry name" value="Ca_tandemer"/>
    <property type="match status" value="41"/>
</dbReference>
<dbReference type="NCBIfam" id="NF012196">
    <property type="entry name" value="Ig_like_ice"/>
    <property type="match status" value="8"/>
</dbReference>
<proteinExistence type="predicted"/>
<evidence type="ECO:0000313" key="5">
    <source>
        <dbReference type="EMBL" id="ANI31494.1"/>
    </source>
</evidence>
<evidence type="ECO:0000256" key="1">
    <source>
        <dbReference type="ARBA" id="ARBA00022659"/>
    </source>
</evidence>